<dbReference type="InterPro" id="IPR050796">
    <property type="entry name" value="SCF_F-box_component"/>
</dbReference>
<dbReference type="SUPFAM" id="SSF81383">
    <property type="entry name" value="F-box domain"/>
    <property type="match status" value="1"/>
</dbReference>
<name>A0A7N2KXY2_QUELO</name>
<dbReference type="PANTHER" id="PTHR31672">
    <property type="entry name" value="BNACNNG10540D PROTEIN"/>
    <property type="match status" value="1"/>
</dbReference>
<dbReference type="PROSITE" id="PS50181">
    <property type="entry name" value="FBOX"/>
    <property type="match status" value="1"/>
</dbReference>
<dbReference type="SMART" id="SM00256">
    <property type="entry name" value="FBOX"/>
    <property type="match status" value="1"/>
</dbReference>
<reference evidence="2" key="2">
    <citation type="submission" date="2021-01" db="UniProtKB">
        <authorList>
            <consortium name="EnsemblPlants"/>
        </authorList>
    </citation>
    <scope>IDENTIFICATION</scope>
</reference>
<evidence type="ECO:0000313" key="3">
    <source>
        <dbReference type="Proteomes" id="UP000594261"/>
    </source>
</evidence>
<dbReference type="InParanoid" id="A0A7N2KXY2"/>
<evidence type="ECO:0000259" key="1">
    <source>
        <dbReference type="PROSITE" id="PS50181"/>
    </source>
</evidence>
<dbReference type="Pfam" id="PF00646">
    <property type="entry name" value="F-box"/>
    <property type="match status" value="1"/>
</dbReference>
<dbReference type="InterPro" id="IPR036047">
    <property type="entry name" value="F-box-like_dom_sf"/>
</dbReference>
<reference evidence="3" key="1">
    <citation type="journal article" date="2016" name="G3 (Bethesda)">
        <title>First Draft Assembly and Annotation of the Genome of a California Endemic Oak Quercus lobata Nee (Fagaceae).</title>
        <authorList>
            <person name="Sork V.L."/>
            <person name="Fitz-Gibbon S.T."/>
            <person name="Puiu D."/>
            <person name="Crepeau M."/>
            <person name="Gugger P.F."/>
            <person name="Sherman R."/>
            <person name="Stevens K."/>
            <person name="Langley C.H."/>
            <person name="Pellegrini M."/>
            <person name="Salzberg S.L."/>
        </authorList>
    </citation>
    <scope>NUCLEOTIDE SEQUENCE [LARGE SCALE GENOMIC DNA]</scope>
    <source>
        <strain evidence="3">cv. SW786</strain>
    </source>
</reference>
<dbReference type="KEGG" id="qlo:115976175"/>
<dbReference type="GeneID" id="115976175"/>
<dbReference type="Gene3D" id="1.20.1280.50">
    <property type="match status" value="1"/>
</dbReference>
<dbReference type="PANTHER" id="PTHR31672:SF13">
    <property type="entry name" value="F-BOX PROTEIN CPR30-LIKE"/>
    <property type="match status" value="1"/>
</dbReference>
<keyword evidence="3" id="KW-1185">Reference proteome</keyword>
<dbReference type="OMA" id="YEVRESW"/>
<dbReference type="AlphaFoldDB" id="A0A7N2KXY2"/>
<dbReference type="NCBIfam" id="TIGR01640">
    <property type="entry name" value="F_box_assoc_1"/>
    <property type="match status" value="1"/>
</dbReference>
<feature type="domain" description="F-box" evidence="1">
    <location>
        <begin position="20"/>
        <end position="65"/>
    </location>
</feature>
<dbReference type="InterPro" id="IPR017451">
    <property type="entry name" value="F-box-assoc_interact_dom"/>
</dbReference>
<organism evidence="2 3">
    <name type="scientific">Quercus lobata</name>
    <name type="common">Valley oak</name>
    <dbReference type="NCBI Taxonomy" id="97700"/>
    <lineage>
        <taxon>Eukaryota</taxon>
        <taxon>Viridiplantae</taxon>
        <taxon>Streptophyta</taxon>
        <taxon>Embryophyta</taxon>
        <taxon>Tracheophyta</taxon>
        <taxon>Spermatophyta</taxon>
        <taxon>Magnoliopsida</taxon>
        <taxon>eudicotyledons</taxon>
        <taxon>Gunneridae</taxon>
        <taxon>Pentapetalae</taxon>
        <taxon>rosids</taxon>
        <taxon>fabids</taxon>
        <taxon>Fagales</taxon>
        <taxon>Fagaceae</taxon>
        <taxon>Quercus</taxon>
    </lineage>
</organism>
<sequence>MMVMTTRHANKTEAMAMSMSMAIPTLPNEVIAEILSRLPVKSLGQFRCVSKPWLSLLSDPHFIKMHLKQKLSHKLFMYFMFWLKIQSLDYEALVSGDDDEKSAVKNLQLPVAMGSLRGVRILGSCNGLLCLGIGDNGIIMWNPCIGEYKRLQEPSGLGSYGFGYDCCNDDYKLVKVIPRNGSDEISVDVFSLKTNSWRSVCYGGHSFDLLDDRGTLLNGSVYWQAKREDTKETKFIIVSFDLVKEKFRELPKPDSKFAEGPLLGVLGESLCACRSLFGKDVEVWTMTEEGAKVSWIKFATVSLEMEPEYIREYSVPLCFAKNGEAIMLKGGLQLDAYNLKENNYRRIYISPIGHCEFDGTVYVESLVSPNAYDGAHSQSPRIGENAQEKVEE</sequence>
<evidence type="ECO:0000313" key="2">
    <source>
        <dbReference type="EnsemblPlants" id="QL02p063538:mrna:CDS:1"/>
    </source>
</evidence>
<dbReference type="SUPFAM" id="SSF50965">
    <property type="entry name" value="Galactose oxidase, central domain"/>
    <property type="match status" value="1"/>
</dbReference>
<dbReference type="CDD" id="cd22157">
    <property type="entry name" value="F-box_AtFBW1-like"/>
    <property type="match status" value="1"/>
</dbReference>
<dbReference type="Gramene" id="QL02p063538:mrna">
    <property type="protein sequence ID" value="QL02p063538:mrna:CDS:1"/>
    <property type="gene ID" value="QL02p063538"/>
</dbReference>
<gene>
    <name evidence="2" type="primary">LOC115976175</name>
</gene>
<dbReference type="InterPro" id="IPR001810">
    <property type="entry name" value="F-box_dom"/>
</dbReference>
<proteinExistence type="predicted"/>
<accession>A0A7N2KXY2</accession>
<dbReference type="OrthoDB" id="591557at2759"/>
<dbReference type="EnsemblPlants" id="QL02p063538:mrna">
    <property type="protein sequence ID" value="QL02p063538:mrna:CDS:1"/>
    <property type="gene ID" value="QL02p063538"/>
</dbReference>
<protein>
    <recommendedName>
        <fullName evidence="1">F-box domain-containing protein</fullName>
    </recommendedName>
</protein>
<dbReference type="RefSeq" id="XP_030953178.1">
    <property type="nucleotide sequence ID" value="XM_031097318.1"/>
</dbReference>
<dbReference type="Proteomes" id="UP000594261">
    <property type="component" value="Chromosome 2"/>
</dbReference>
<dbReference type="InterPro" id="IPR011043">
    <property type="entry name" value="Gal_Oxase/kelch_b-propeller"/>
</dbReference>
<dbReference type="Pfam" id="PF07734">
    <property type="entry name" value="FBA_1"/>
    <property type="match status" value="1"/>
</dbReference>
<dbReference type="InterPro" id="IPR006527">
    <property type="entry name" value="F-box-assoc_dom_typ1"/>
</dbReference>